<dbReference type="InterPro" id="IPR006860">
    <property type="entry name" value="FecR"/>
</dbReference>
<feature type="domain" description="Protein FecR C-terminal" evidence="4">
    <location>
        <begin position="253"/>
        <end position="314"/>
    </location>
</feature>
<dbReference type="Proteomes" id="UP000576082">
    <property type="component" value="Unassembled WGS sequence"/>
</dbReference>
<dbReference type="InterPro" id="IPR032508">
    <property type="entry name" value="FecR_C"/>
</dbReference>
<dbReference type="InterPro" id="IPR012373">
    <property type="entry name" value="Ferrdict_sens_TM"/>
</dbReference>
<evidence type="ECO:0000259" key="3">
    <source>
        <dbReference type="Pfam" id="PF04773"/>
    </source>
</evidence>
<evidence type="ECO:0000259" key="4">
    <source>
        <dbReference type="Pfam" id="PF16344"/>
    </source>
</evidence>
<dbReference type="PANTHER" id="PTHR30273">
    <property type="entry name" value="PERIPLASMIC SIGNAL SENSOR AND SIGMA FACTOR ACTIVATOR FECR-RELATED"/>
    <property type="match status" value="1"/>
</dbReference>
<dbReference type="PANTHER" id="PTHR30273:SF2">
    <property type="entry name" value="PROTEIN FECR"/>
    <property type="match status" value="1"/>
</dbReference>
<evidence type="ECO:0000256" key="2">
    <source>
        <dbReference type="SAM" id="Phobius"/>
    </source>
</evidence>
<dbReference type="Pfam" id="PF04773">
    <property type="entry name" value="FecR"/>
    <property type="match status" value="1"/>
</dbReference>
<proteinExistence type="predicted"/>
<organism evidence="5 6">
    <name type="scientific">Flammeovirga aprica JL-4</name>
    <dbReference type="NCBI Taxonomy" id="694437"/>
    <lineage>
        <taxon>Bacteria</taxon>
        <taxon>Pseudomonadati</taxon>
        <taxon>Bacteroidota</taxon>
        <taxon>Cytophagia</taxon>
        <taxon>Cytophagales</taxon>
        <taxon>Flammeovirgaceae</taxon>
        <taxon>Flammeovirga</taxon>
    </lineage>
</organism>
<feature type="transmembrane region" description="Helical" evidence="2">
    <location>
        <begin position="88"/>
        <end position="105"/>
    </location>
</feature>
<feature type="domain" description="FecR protein" evidence="3">
    <location>
        <begin position="114"/>
        <end position="191"/>
    </location>
</feature>
<sequence>MSENDFINKGNDAFKDGKNASLSSSDEDEKLLKKISDYTDELTLPESKMSHSEAWEKVQKNIRQNTFEVEHNPNVFEKLLSSKTMTRVAAVVGVLVGIYTLWFFSNDIEQVASNDGTLEYTFPDGSVAMLKKGSSVQFLKAGFDRQIYLDGHAQFYVNDDGGENRTFEVKTDRTVVFAHDGSQFDLRDDQHIFQLTNLGESPILYIEEHSADKKLMSLESGMMLETFSTDLSAPIQRGLLHTKWVEGNFSYFEAPIVMVIEDLEKQFGVVIEHELHTLDLIFTGDFQSSSIESALTEICSQVSLEFMLEGEKILLREKE</sequence>
<gene>
    <name evidence="5" type="ORF">HHU12_16605</name>
</gene>
<dbReference type="EMBL" id="JABANE010000044">
    <property type="protein sequence ID" value="NME69601.1"/>
    <property type="molecule type" value="Genomic_DNA"/>
</dbReference>
<name>A0A7X9RVR9_9BACT</name>
<comment type="caution">
    <text evidence="5">The sequence shown here is derived from an EMBL/GenBank/DDBJ whole genome shotgun (WGS) entry which is preliminary data.</text>
</comment>
<feature type="region of interest" description="Disordered" evidence="1">
    <location>
        <begin position="1"/>
        <end position="28"/>
    </location>
</feature>
<evidence type="ECO:0000256" key="1">
    <source>
        <dbReference type="SAM" id="MobiDB-lite"/>
    </source>
</evidence>
<dbReference type="Gene3D" id="3.55.50.30">
    <property type="match status" value="1"/>
</dbReference>
<evidence type="ECO:0000313" key="5">
    <source>
        <dbReference type="EMBL" id="NME69601.1"/>
    </source>
</evidence>
<keyword evidence="2" id="KW-0812">Transmembrane</keyword>
<dbReference type="RefSeq" id="WP_169657870.1">
    <property type="nucleotide sequence ID" value="NZ_JABANE010000044.1"/>
</dbReference>
<dbReference type="GO" id="GO:0016989">
    <property type="term" value="F:sigma factor antagonist activity"/>
    <property type="evidence" value="ECO:0007669"/>
    <property type="project" value="TreeGrafter"/>
</dbReference>
<keyword evidence="6" id="KW-1185">Reference proteome</keyword>
<dbReference type="Gene3D" id="2.60.120.1440">
    <property type="match status" value="1"/>
</dbReference>
<keyword evidence="2" id="KW-0472">Membrane</keyword>
<accession>A0A7X9RVR9</accession>
<reference evidence="5 6" key="1">
    <citation type="submission" date="2020-04" db="EMBL/GenBank/DDBJ databases">
        <title>Flammeovirga sp. SR4, a novel species isolated from seawater.</title>
        <authorList>
            <person name="Wang X."/>
        </authorList>
    </citation>
    <scope>NUCLEOTIDE SEQUENCE [LARGE SCALE GENOMIC DNA]</scope>
    <source>
        <strain evidence="5 6">ATCC 23126</strain>
    </source>
</reference>
<dbReference type="Pfam" id="PF16344">
    <property type="entry name" value="FecR_C"/>
    <property type="match status" value="1"/>
</dbReference>
<dbReference type="AlphaFoldDB" id="A0A7X9RVR9"/>
<evidence type="ECO:0000313" key="6">
    <source>
        <dbReference type="Proteomes" id="UP000576082"/>
    </source>
</evidence>
<keyword evidence="2" id="KW-1133">Transmembrane helix</keyword>
<protein>
    <submittedName>
        <fullName evidence="5">FecR family protein</fullName>
    </submittedName>
</protein>